<comment type="caution">
    <text evidence="18">The sequence shown here is derived from an EMBL/GenBank/DDBJ whole genome shotgun (WGS) entry which is preliminary data.</text>
</comment>
<evidence type="ECO:0000313" key="18">
    <source>
        <dbReference type="EMBL" id="MCR9036109.1"/>
    </source>
</evidence>
<dbReference type="RefSeq" id="WP_258498789.1">
    <property type="nucleotide sequence ID" value="NZ_JANSKA010000002.1"/>
</dbReference>
<keyword evidence="10" id="KW-0560">Oxidoreductase</keyword>
<evidence type="ECO:0000256" key="11">
    <source>
        <dbReference type="ARBA" id="ARBA00023004"/>
    </source>
</evidence>
<keyword evidence="11" id="KW-0408">Iron</keyword>
<comment type="function">
    <text evidence="1">Catalyzes the conversion of epoxyqueuosine (oQ) to queuosine (Q), which is a hypermodified base found in the wobble positions of tRNA(Asp), tRNA(Asn), tRNA(His) and tRNA(Tyr).</text>
</comment>
<comment type="catalytic activity">
    <reaction evidence="16">
        <text>epoxyqueuosine(34) in tRNA + AH2 = queuosine(34) in tRNA + A + H2O</text>
        <dbReference type="Rhea" id="RHEA:32159"/>
        <dbReference type="Rhea" id="RHEA-COMP:18571"/>
        <dbReference type="Rhea" id="RHEA-COMP:18582"/>
        <dbReference type="ChEBI" id="CHEBI:13193"/>
        <dbReference type="ChEBI" id="CHEBI:15377"/>
        <dbReference type="ChEBI" id="CHEBI:17499"/>
        <dbReference type="ChEBI" id="CHEBI:194431"/>
        <dbReference type="ChEBI" id="CHEBI:194443"/>
        <dbReference type="EC" id="1.17.99.6"/>
    </reaction>
</comment>
<organism evidence="18 19">
    <name type="scientific">Tractidigestivibacter montrealensis</name>
    <dbReference type="NCBI Taxonomy" id="2972466"/>
    <lineage>
        <taxon>Bacteria</taxon>
        <taxon>Bacillati</taxon>
        <taxon>Actinomycetota</taxon>
        <taxon>Coriobacteriia</taxon>
        <taxon>Coriobacteriales</taxon>
        <taxon>Atopobiaceae</taxon>
        <taxon>Tractidigestivibacter</taxon>
    </lineage>
</organism>
<evidence type="ECO:0000256" key="1">
    <source>
        <dbReference type="ARBA" id="ARBA00002268"/>
    </source>
</evidence>
<comment type="similarity">
    <text evidence="3">Belongs to the QueH family.</text>
</comment>
<evidence type="ECO:0000256" key="9">
    <source>
        <dbReference type="ARBA" id="ARBA00022785"/>
    </source>
</evidence>
<keyword evidence="8" id="KW-0479">Metal-binding</keyword>
<dbReference type="PANTHER" id="PTHR36701:SF1">
    <property type="entry name" value="EPOXYQUEUOSINE REDUCTASE QUEH"/>
    <property type="match status" value="1"/>
</dbReference>
<keyword evidence="13" id="KW-1015">Disulfide bond</keyword>
<evidence type="ECO:0000256" key="12">
    <source>
        <dbReference type="ARBA" id="ARBA00023014"/>
    </source>
</evidence>
<dbReference type="Proteomes" id="UP001204320">
    <property type="component" value="Unassembled WGS sequence"/>
</dbReference>
<feature type="compositionally biased region" description="Low complexity" evidence="17">
    <location>
        <begin position="212"/>
        <end position="222"/>
    </location>
</feature>
<evidence type="ECO:0000256" key="5">
    <source>
        <dbReference type="ARBA" id="ARBA00016895"/>
    </source>
</evidence>
<gene>
    <name evidence="18" type="ORF">NVS32_04005</name>
</gene>
<evidence type="ECO:0000256" key="15">
    <source>
        <dbReference type="ARBA" id="ARBA00031446"/>
    </source>
</evidence>
<keyword evidence="14" id="KW-0676">Redox-active center</keyword>
<keyword evidence="19" id="KW-1185">Reference proteome</keyword>
<dbReference type="InterPro" id="IPR003828">
    <property type="entry name" value="QueH"/>
</dbReference>
<sequence length="222" mass="24487">MQFHGDDKNGSGLVPSSRTPLLLHACCGPCSIEPVELLRREGFEPTICWTNPNIQPKEEHDRRLATLRAWAADVAHVSMIVAGDNRAAWEAGVAPHGFDRAARCRACYALRLAEACRIARDLGFTHISTTLAVSPYQLFETCGDVLAKTAAAYGLTPVWRDFRPFYPEATRTSRDLGMYRQNYCGCRFSAAEAAVERHEARDRRKAEREAAHAAANAAAAAR</sequence>
<evidence type="ECO:0000256" key="6">
    <source>
        <dbReference type="ARBA" id="ARBA00022485"/>
    </source>
</evidence>
<evidence type="ECO:0000313" key="19">
    <source>
        <dbReference type="Proteomes" id="UP001204320"/>
    </source>
</evidence>
<dbReference type="Pfam" id="PF02677">
    <property type="entry name" value="QueH"/>
    <property type="match status" value="1"/>
</dbReference>
<dbReference type="EC" id="1.17.99.6" evidence="4"/>
<dbReference type="EMBL" id="JANSKA010000002">
    <property type="protein sequence ID" value="MCR9036109.1"/>
    <property type="molecule type" value="Genomic_DNA"/>
</dbReference>
<name>A0ABT1Z7C0_9ACTN</name>
<keyword evidence="12" id="KW-0411">Iron-sulfur</keyword>
<keyword evidence="6" id="KW-0004">4Fe-4S</keyword>
<evidence type="ECO:0000256" key="8">
    <source>
        <dbReference type="ARBA" id="ARBA00022723"/>
    </source>
</evidence>
<dbReference type="PANTHER" id="PTHR36701">
    <property type="entry name" value="EPOXYQUEUOSINE REDUCTASE QUEH"/>
    <property type="match status" value="1"/>
</dbReference>
<evidence type="ECO:0000256" key="13">
    <source>
        <dbReference type="ARBA" id="ARBA00023157"/>
    </source>
</evidence>
<feature type="compositionally biased region" description="Basic and acidic residues" evidence="17">
    <location>
        <begin position="200"/>
        <end position="211"/>
    </location>
</feature>
<accession>A0ABT1Z7C0</accession>
<evidence type="ECO:0000256" key="2">
    <source>
        <dbReference type="ARBA" id="ARBA00004691"/>
    </source>
</evidence>
<evidence type="ECO:0000256" key="10">
    <source>
        <dbReference type="ARBA" id="ARBA00023002"/>
    </source>
</evidence>
<evidence type="ECO:0000256" key="17">
    <source>
        <dbReference type="SAM" id="MobiDB-lite"/>
    </source>
</evidence>
<evidence type="ECO:0000256" key="14">
    <source>
        <dbReference type="ARBA" id="ARBA00023284"/>
    </source>
</evidence>
<comment type="pathway">
    <text evidence="2">tRNA modification; tRNA-queuosine biosynthesis.</text>
</comment>
<protein>
    <recommendedName>
        <fullName evidence="5">Epoxyqueuosine reductase QueH</fullName>
        <ecNumber evidence="4">1.17.99.6</ecNumber>
    </recommendedName>
    <alternativeName>
        <fullName evidence="15">Queuosine biosynthesis protein QueH</fullName>
    </alternativeName>
</protein>
<evidence type="ECO:0000256" key="7">
    <source>
        <dbReference type="ARBA" id="ARBA00022694"/>
    </source>
</evidence>
<evidence type="ECO:0000256" key="16">
    <source>
        <dbReference type="ARBA" id="ARBA00047415"/>
    </source>
</evidence>
<feature type="region of interest" description="Disordered" evidence="17">
    <location>
        <begin position="200"/>
        <end position="222"/>
    </location>
</feature>
<evidence type="ECO:0000256" key="3">
    <source>
        <dbReference type="ARBA" id="ARBA00008207"/>
    </source>
</evidence>
<reference evidence="18 19" key="1">
    <citation type="submission" date="2022-08" db="EMBL/GenBank/DDBJ databases">
        <title>Tractidigestivibacter montrealensis type strain KD21.</title>
        <authorList>
            <person name="Diop K."/>
            <person name="Richard C."/>
            <person name="Routy B."/>
        </authorList>
    </citation>
    <scope>NUCLEOTIDE SEQUENCE [LARGE SCALE GENOMIC DNA]</scope>
    <source>
        <strain evidence="18 19">KD21</strain>
    </source>
</reference>
<proteinExistence type="inferred from homology"/>
<evidence type="ECO:0000256" key="4">
    <source>
        <dbReference type="ARBA" id="ARBA00012622"/>
    </source>
</evidence>
<keyword evidence="7" id="KW-0819">tRNA processing</keyword>
<keyword evidence="9" id="KW-0671">Queuosine biosynthesis</keyword>